<organism evidence="1 2">
    <name type="scientific">Gymnopus androsaceus JB14</name>
    <dbReference type="NCBI Taxonomy" id="1447944"/>
    <lineage>
        <taxon>Eukaryota</taxon>
        <taxon>Fungi</taxon>
        <taxon>Dikarya</taxon>
        <taxon>Basidiomycota</taxon>
        <taxon>Agaricomycotina</taxon>
        <taxon>Agaricomycetes</taxon>
        <taxon>Agaricomycetidae</taxon>
        <taxon>Agaricales</taxon>
        <taxon>Marasmiineae</taxon>
        <taxon>Omphalotaceae</taxon>
        <taxon>Gymnopus</taxon>
    </lineage>
</organism>
<protein>
    <recommendedName>
        <fullName evidence="3">Reverse transcriptase zinc-binding domain-containing protein</fullName>
    </recommendedName>
</protein>
<evidence type="ECO:0000313" key="1">
    <source>
        <dbReference type="EMBL" id="KAE9389267.1"/>
    </source>
</evidence>
<dbReference type="OrthoDB" id="3230070at2759"/>
<evidence type="ECO:0008006" key="3">
    <source>
        <dbReference type="Google" id="ProtNLM"/>
    </source>
</evidence>
<gene>
    <name evidence="1" type="ORF">BT96DRAFT_835151</name>
</gene>
<name>A0A6A4GW30_9AGAR</name>
<feature type="non-terminal residue" evidence="1">
    <location>
        <position position="1"/>
    </location>
</feature>
<evidence type="ECO:0000313" key="2">
    <source>
        <dbReference type="Proteomes" id="UP000799118"/>
    </source>
</evidence>
<reference evidence="1" key="1">
    <citation type="journal article" date="2019" name="Environ. Microbiol.">
        <title>Fungal ecological strategies reflected in gene transcription - a case study of two litter decomposers.</title>
        <authorList>
            <person name="Barbi F."/>
            <person name="Kohler A."/>
            <person name="Barry K."/>
            <person name="Baskaran P."/>
            <person name="Daum C."/>
            <person name="Fauchery L."/>
            <person name="Ihrmark K."/>
            <person name="Kuo A."/>
            <person name="LaButti K."/>
            <person name="Lipzen A."/>
            <person name="Morin E."/>
            <person name="Grigoriev I.V."/>
            <person name="Henrissat B."/>
            <person name="Lindahl B."/>
            <person name="Martin F."/>
        </authorList>
    </citation>
    <scope>NUCLEOTIDE SEQUENCE</scope>
    <source>
        <strain evidence="1">JB14</strain>
    </source>
</reference>
<keyword evidence="2" id="KW-1185">Reference proteome</keyword>
<dbReference type="Proteomes" id="UP000799118">
    <property type="component" value="Unassembled WGS sequence"/>
</dbReference>
<dbReference type="AlphaFoldDB" id="A0A6A4GW30"/>
<dbReference type="EMBL" id="ML769704">
    <property type="protein sequence ID" value="KAE9389267.1"/>
    <property type="molecule type" value="Genomic_DNA"/>
</dbReference>
<proteinExistence type="predicted"/>
<accession>A0A6A4GW30</accession>
<sequence length="92" mass="11270">YFTNKREVYGQLVQYWTRHAFVGKYYTKFAPTRNIQCPCGNRFQSREHILTSCKRYTNYHDILWEVSENRKLDEIVGRTYHRDRVYTVTRVP</sequence>